<accession>A0AAU9LIC4</accession>
<evidence type="ECO:0000256" key="4">
    <source>
        <dbReference type="ARBA" id="ARBA00023015"/>
    </source>
</evidence>
<dbReference type="InterPro" id="IPR017930">
    <property type="entry name" value="Myb_dom"/>
</dbReference>
<dbReference type="Gene3D" id="1.10.10.60">
    <property type="entry name" value="Homeodomain-like"/>
    <property type="match status" value="2"/>
</dbReference>
<dbReference type="PROSITE" id="PS51294">
    <property type="entry name" value="HTH_MYB"/>
    <property type="match status" value="2"/>
</dbReference>
<evidence type="ECO:0000256" key="2">
    <source>
        <dbReference type="ARBA" id="ARBA00022473"/>
    </source>
</evidence>
<proteinExistence type="predicted"/>
<sequence length="326" mass="36642">MGRRPPCCDKSHVKKGPWTAEEDAKILAYVASHGIGNWTLVPQKAGLNRCGKSCRLRWTNYLRPDLKHDSFTPHEEQLILRYHQAIGSRWSLIAKQLPGRTDNDVKNHWNTKLKKKLSKMGIDPITHKPFGQLLSDYGNINEIIPTTTTRPITTTDHLHREPPDFSHADSSLTIINPFQDQHHQLNLLTPPHFHINEAASSSTSSPASKPPQVNLPSSPSIWSDYLIGDQEQDYTNESDLGIISGENTYSYNGSGTGSGLGLGVDPSKNILDIPTNSISFVESILNRDREMQLDFPPLFDGYFRVLKESSFLYTPENILIEIPFSF</sequence>
<feature type="domain" description="Myb-like" evidence="9">
    <location>
        <begin position="63"/>
        <end position="113"/>
    </location>
</feature>
<dbReference type="GO" id="GO:0048658">
    <property type="term" value="P:anther wall tapetum development"/>
    <property type="evidence" value="ECO:0007669"/>
    <property type="project" value="UniProtKB-ARBA"/>
</dbReference>
<evidence type="ECO:0000256" key="5">
    <source>
        <dbReference type="ARBA" id="ARBA00023125"/>
    </source>
</evidence>
<comment type="subcellular location">
    <subcellularLocation>
        <location evidence="1">Nucleus</location>
    </subcellularLocation>
</comment>
<dbReference type="GO" id="GO:0005634">
    <property type="term" value="C:nucleus"/>
    <property type="evidence" value="ECO:0007669"/>
    <property type="project" value="UniProtKB-SubCell"/>
</dbReference>
<evidence type="ECO:0000313" key="11">
    <source>
        <dbReference type="EMBL" id="CAH1413066.1"/>
    </source>
</evidence>
<feature type="domain" description="HTH myb-type" evidence="10">
    <location>
        <begin position="10"/>
        <end position="66"/>
    </location>
</feature>
<keyword evidence="2" id="KW-0217">Developmental protein</keyword>
<feature type="domain" description="HTH myb-type" evidence="10">
    <location>
        <begin position="67"/>
        <end position="117"/>
    </location>
</feature>
<dbReference type="PROSITE" id="PS50090">
    <property type="entry name" value="MYB_LIKE"/>
    <property type="match status" value="2"/>
</dbReference>
<dbReference type="SMART" id="SM00717">
    <property type="entry name" value="SANT"/>
    <property type="match status" value="2"/>
</dbReference>
<reference evidence="11 12" key="1">
    <citation type="submission" date="2022-01" db="EMBL/GenBank/DDBJ databases">
        <authorList>
            <person name="Xiong W."/>
            <person name="Schranz E."/>
        </authorList>
    </citation>
    <scope>NUCLEOTIDE SEQUENCE [LARGE SCALE GENOMIC DNA]</scope>
</reference>
<evidence type="ECO:0000256" key="1">
    <source>
        <dbReference type="ARBA" id="ARBA00004123"/>
    </source>
</evidence>
<dbReference type="SUPFAM" id="SSF46689">
    <property type="entry name" value="Homeodomain-like"/>
    <property type="match status" value="1"/>
</dbReference>
<gene>
    <name evidence="11" type="ORF">LVIROSA_LOCUS1043</name>
</gene>
<organism evidence="11 12">
    <name type="scientific">Lactuca virosa</name>
    <dbReference type="NCBI Taxonomy" id="75947"/>
    <lineage>
        <taxon>Eukaryota</taxon>
        <taxon>Viridiplantae</taxon>
        <taxon>Streptophyta</taxon>
        <taxon>Embryophyta</taxon>
        <taxon>Tracheophyta</taxon>
        <taxon>Spermatophyta</taxon>
        <taxon>Magnoliopsida</taxon>
        <taxon>eudicotyledons</taxon>
        <taxon>Gunneridae</taxon>
        <taxon>Pentapetalae</taxon>
        <taxon>asterids</taxon>
        <taxon>campanulids</taxon>
        <taxon>Asterales</taxon>
        <taxon>Asteraceae</taxon>
        <taxon>Cichorioideae</taxon>
        <taxon>Cichorieae</taxon>
        <taxon>Lactucinae</taxon>
        <taxon>Lactuca</taxon>
    </lineage>
</organism>
<protein>
    <submittedName>
        <fullName evidence="11">Uncharacterized protein</fullName>
    </submittedName>
</protein>
<feature type="compositionally biased region" description="Low complexity" evidence="8">
    <location>
        <begin position="198"/>
        <end position="211"/>
    </location>
</feature>
<dbReference type="Proteomes" id="UP001157418">
    <property type="component" value="Unassembled WGS sequence"/>
</dbReference>
<evidence type="ECO:0000259" key="9">
    <source>
        <dbReference type="PROSITE" id="PS50090"/>
    </source>
</evidence>
<evidence type="ECO:0000256" key="7">
    <source>
        <dbReference type="ARBA" id="ARBA00023242"/>
    </source>
</evidence>
<dbReference type="InterPro" id="IPR001005">
    <property type="entry name" value="SANT/Myb"/>
</dbReference>
<comment type="caution">
    <text evidence="11">The sequence shown here is derived from an EMBL/GenBank/DDBJ whole genome shotgun (WGS) entry which is preliminary data.</text>
</comment>
<keyword evidence="4" id="KW-0805">Transcription regulation</keyword>
<keyword evidence="12" id="KW-1185">Reference proteome</keyword>
<dbReference type="PANTHER" id="PTHR47994">
    <property type="entry name" value="F14D16.11-RELATED"/>
    <property type="match status" value="1"/>
</dbReference>
<dbReference type="InterPro" id="IPR015495">
    <property type="entry name" value="Myb_TF_plants"/>
</dbReference>
<dbReference type="Pfam" id="PF00249">
    <property type="entry name" value="Myb_DNA-binding"/>
    <property type="match status" value="2"/>
</dbReference>
<feature type="region of interest" description="Disordered" evidence="8">
    <location>
        <begin position="196"/>
        <end position="215"/>
    </location>
</feature>
<dbReference type="FunFam" id="1.10.10.60:FF:000015">
    <property type="entry name" value="Transcription factor RAX3"/>
    <property type="match status" value="1"/>
</dbReference>
<evidence type="ECO:0000256" key="6">
    <source>
        <dbReference type="ARBA" id="ARBA00023163"/>
    </source>
</evidence>
<dbReference type="InterPro" id="IPR009057">
    <property type="entry name" value="Homeodomain-like_sf"/>
</dbReference>
<dbReference type="GO" id="GO:0009555">
    <property type="term" value="P:pollen development"/>
    <property type="evidence" value="ECO:0007669"/>
    <property type="project" value="UniProtKB-ARBA"/>
</dbReference>
<dbReference type="FunFam" id="1.10.10.60:FF:000204">
    <property type="entry name" value="transcription factor MYB80"/>
    <property type="match status" value="1"/>
</dbReference>
<dbReference type="GO" id="GO:0003677">
    <property type="term" value="F:DNA binding"/>
    <property type="evidence" value="ECO:0007669"/>
    <property type="project" value="UniProtKB-KW"/>
</dbReference>
<evidence type="ECO:0000256" key="8">
    <source>
        <dbReference type="SAM" id="MobiDB-lite"/>
    </source>
</evidence>
<dbReference type="CDD" id="cd00167">
    <property type="entry name" value="SANT"/>
    <property type="match status" value="2"/>
</dbReference>
<keyword evidence="5" id="KW-0238">DNA-binding</keyword>
<keyword evidence="3" id="KW-0677">Repeat</keyword>
<name>A0AAU9LIC4_9ASTR</name>
<dbReference type="EMBL" id="CAKMRJ010000001">
    <property type="protein sequence ID" value="CAH1413066.1"/>
    <property type="molecule type" value="Genomic_DNA"/>
</dbReference>
<keyword evidence="6" id="KW-0804">Transcription</keyword>
<evidence type="ECO:0000313" key="12">
    <source>
        <dbReference type="Proteomes" id="UP001157418"/>
    </source>
</evidence>
<evidence type="ECO:0000259" key="10">
    <source>
        <dbReference type="PROSITE" id="PS51294"/>
    </source>
</evidence>
<dbReference type="AlphaFoldDB" id="A0AAU9LIC4"/>
<keyword evidence="7" id="KW-0539">Nucleus</keyword>
<feature type="domain" description="Myb-like" evidence="9">
    <location>
        <begin position="10"/>
        <end position="62"/>
    </location>
</feature>
<evidence type="ECO:0000256" key="3">
    <source>
        <dbReference type="ARBA" id="ARBA00022737"/>
    </source>
</evidence>
<dbReference type="PANTHER" id="PTHR47994:SF5">
    <property type="entry name" value="F14D16.11-RELATED"/>
    <property type="match status" value="1"/>
</dbReference>